<keyword evidence="2" id="KW-1185">Reference proteome</keyword>
<dbReference type="EMBL" id="OC895034">
    <property type="protein sequence ID" value="CAD7647607.1"/>
    <property type="molecule type" value="Genomic_DNA"/>
</dbReference>
<feature type="non-terminal residue" evidence="1">
    <location>
        <position position="1"/>
    </location>
</feature>
<accession>A0A7R9LTG7</accession>
<dbReference type="AlphaFoldDB" id="A0A7R9LTG7"/>
<feature type="non-terminal residue" evidence="1">
    <location>
        <position position="295"/>
    </location>
</feature>
<reference evidence="1" key="1">
    <citation type="submission" date="2020-11" db="EMBL/GenBank/DDBJ databases">
        <authorList>
            <person name="Tran Van P."/>
        </authorList>
    </citation>
    <scope>NUCLEOTIDE SEQUENCE</scope>
</reference>
<sequence>DGPHQQILNATLAYPGNEVTYYSDIKQVKDLSYSGKIIYSPSKGKLITIEHKESITNPTQAIFVKSEAKISYSWKADTKAVTLESGWSEPDVFKYRRVLLVNDKKMNHVDVQYNKATGALQAQATCEFHDRALDLKVDNVMNPKLANYGFRLGQKSYKFSVNRVPKESISLKLDSAENSQWKEFKVRVSRKEKSSINMVRANGAALNAWIDPYGLKEKRAHLDFKSPKYNLDHTGDIVYNKVDRKFTWDSKTNRNGQPYLTFEAQCAPRQRSYFILKKIKSPDDVSKLEYFQDKG</sequence>
<evidence type="ECO:0000313" key="1">
    <source>
        <dbReference type="EMBL" id="CAD7647607.1"/>
    </source>
</evidence>
<dbReference type="Proteomes" id="UP000759131">
    <property type="component" value="Unassembled WGS sequence"/>
</dbReference>
<evidence type="ECO:0000313" key="2">
    <source>
        <dbReference type="Proteomes" id="UP000759131"/>
    </source>
</evidence>
<gene>
    <name evidence="1" type="ORF">OSB1V03_LOCUS21529</name>
</gene>
<dbReference type="OrthoDB" id="6374144at2759"/>
<organism evidence="1">
    <name type="scientific">Medioppia subpectinata</name>
    <dbReference type="NCBI Taxonomy" id="1979941"/>
    <lineage>
        <taxon>Eukaryota</taxon>
        <taxon>Metazoa</taxon>
        <taxon>Ecdysozoa</taxon>
        <taxon>Arthropoda</taxon>
        <taxon>Chelicerata</taxon>
        <taxon>Arachnida</taxon>
        <taxon>Acari</taxon>
        <taxon>Acariformes</taxon>
        <taxon>Sarcoptiformes</taxon>
        <taxon>Oribatida</taxon>
        <taxon>Brachypylina</taxon>
        <taxon>Oppioidea</taxon>
        <taxon>Oppiidae</taxon>
        <taxon>Medioppia</taxon>
    </lineage>
</organism>
<protein>
    <submittedName>
        <fullName evidence="1">Uncharacterized protein</fullName>
    </submittedName>
</protein>
<dbReference type="EMBL" id="CAJPIZ010040459">
    <property type="protein sequence ID" value="CAG2121583.1"/>
    <property type="molecule type" value="Genomic_DNA"/>
</dbReference>
<proteinExistence type="predicted"/>
<name>A0A7R9LTG7_9ACAR</name>